<dbReference type="FunFam" id="2.10.220.10:FF:000001">
    <property type="entry name" value="Receptor protein-tyrosine kinase"/>
    <property type="match status" value="1"/>
</dbReference>
<keyword evidence="3" id="KW-0597">Phosphoprotein</keyword>
<evidence type="ECO:0000256" key="9">
    <source>
        <dbReference type="ARBA" id="ARBA00022989"/>
    </source>
</evidence>
<keyword evidence="6" id="KW-0547">Nucleotide-binding</keyword>
<dbReference type="GO" id="GO:0007169">
    <property type="term" value="P:cell surface receptor protein tyrosine kinase signaling pathway"/>
    <property type="evidence" value="ECO:0007669"/>
    <property type="project" value="UniProtKB-ARBA"/>
</dbReference>
<evidence type="ECO:0000313" key="17">
    <source>
        <dbReference type="EMBL" id="CAG5123713.1"/>
    </source>
</evidence>
<keyword evidence="8" id="KW-0067">ATP-binding</keyword>
<keyword evidence="4" id="KW-0808">Transferase</keyword>
<gene>
    <name evidence="17" type="ORF">CUNI_LOCUS9271</name>
</gene>
<protein>
    <recommendedName>
        <fullName evidence="2">receptor protein-tyrosine kinase</fullName>
        <ecNumber evidence="2">2.7.10.1</ecNumber>
    </recommendedName>
</protein>
<keyword evidence="13" id="KW-0325">Glycoprotein</keyword>
<dbReference type="Proteomes" id="UP000678393">
    <property type="component" value="Unassembled WGS sequence"/>
</dbReference>
<proteinExistence type="predicted"/>
<evidence type="ECO:0000256" key="4">
    <source>
        <dbReference type="ARBA" id="ARBA00022679"/>
    </source>
</evidence>
<accession>A0A8S3Z2J6</accession>
<dbReference type="InterPro" id="IPR006212">
    <property type="entry name" value="Furin_repeat"/>
</dbReference>
<dbReference type="Gene3D" id="3.80.20.20">
    <property type="entry name" value="Receptor L-domain"/>
    <property type="match status" value="2"/>
</dbReference>
<dbReference type="GO" id="GO:0016020">
    <property type="term" value="C:membrane"/>
    <property type="evidence" value="ECO:0007669"/>
    <property type="project" value="UniProtKB-SubCell"/>
</dbReference>
<dbReference type="Gene3D" id="2.10.220.10">
    <property type="entry name" value="Hormone Receptor, Insulin-like Growth Factor Receptor 1, Chain A, domain 2"/>
    <property type="match status" value="1"/>
</dbReference>
<evidence type="ECO:0000313" key="18">
    <source>
        <dbReference type="Proteomes" id="UP000678393"/>
    </source>
</evidence>
<feature type="non-terminal residue" evidence="17">
    <location>
        <position position="1"/>
    </location>
</feature>
<dbReference type="SMART" id="SM00261">
    <property type="entry name" value="FU"/>
    <property type="match status" value="1"/>
</dbReference>
<dbReference type="GO" id="GO:0004714">
    <property type="term" value="F:transmembrane receptor protein tyrosine kinase activity"/>
    <property type="evidence" value="ECO:0007669"/>
    <property type="project" value="UniProtKB-EC"/>
</dbReference>
<sequence length="403" mass="44946">CLGTSTGFSNNGNAEARYKRYKEMYTNCTYVSGNLEILTNAEPCLLPTGYVLISGNIADYIPLTSLRIIRGSPLFYHNKTNSTYSLFVALNYEIGGSRGLKELRFTNLSEILAGKVFFQNNDRLCYDDTINWKDINPKSDPPVLFVNHIKTPEKHCEYLGGQCHDSCYNAVTKAKHCWGEGPDMCQKLSYGDVCHGNCGGSRCYGSLPNQCCHPQCAGGCTGQLKTDCFACHNYIDEGECVAFCPKESVYDKTKMVNVPNENMKYTFGSVCVTKCPEFLLQDGNSCVRQCAENSHAEDQKHCKPCNGPCPRRCKGIDPPEFLNLHNIGSFEGCTTIDGNMIILMTSFLRDEHYDIEPLHPHNLTVLKNVKEITGYLLIQSNHSEFTDLSFLSSLEVIHGRTTA</sequence>
<evidence type="ECO:0000256" key="8">
    <source>
        <dbReference type="ARBA" id="ARBA00022840"/>
    </source>
</evidence>
<keyword evidence="12" id="KW-0675">Receptor</keyword>
<keyword evidence="18" id="KW-1185">Reference proteome</keyword>
<evidence type="ECO:0000259" key="16">
    <source>
        <dbReference type="Pfam" id="PF01030"/>
    </source>
</evidence>
<comment type="caution">
    <text evidence="17">The sequence shown here is derived from an EMBL/GenBank/DDBJ whole genome shotgun (WGS) entry which is preliminary data.</text>
</comment>
<dbReference type="InterPro" id="IPR009030">
    <property type="entry name" value="Growth_fac_rcpt_cys_sf"/>
</dbReference>
<evidence type="ECO:0000256" key="2">
    <source>
        <dbReference type="ARBA" id="ARBA00011902"/>
    </source>
</evidence>
<evidence type="ECO:0000256" key="1">
    <source>
        <dbReference type="ARBA" id="ARBA00004479"/>
    </source>
</evidence>
<evidence type="ECO:0000256" key="5">
    <source>
        <dbReference type="ARBA" id="ARBA00022692"/>
    </source>
</evidence>
<evidence type="ECO:0000256" key="3">
    <source>
        <dbReference type="ARBA" id="ARBA00022553"/>
    </source>
</evidence>
<dbReference type="InterPro" id="IPR006211">
    <property type="entry name" value="Furin-like_Cys-rich_dom"/>
</dbReference>
<comment type="catalytic activity">
    <reaction evidence="14">
        <text>L-tyrosyl-[protein] + ATP = O-phospho-L-tyrosyl-[protein] + ADP + H(+)</text>
        <dbReference type="Rhea" id="RHEA:10596"/>
        <dbReference type="Rhea" id="RHEA-COMP:10136"/>
        <dbReference type="Rhea" id="RHEA-COMP:20101"/>
        <dbReference type="ChEBI" id="CHEBI:15378"/>
        <dbReference type="ChEBI" id="CHEBI:30616"/>
        <dbReference type="ChEBI" id="CHEBI:46858"/>
        <dbReference type="ChEBI" id="CHEBI:61978"/>
        <dbReference type="ChEBI" id="CHEBI:456216"/>
        <dbReference type="EC" id="2.7.10.1"/>
    </reaction>
</comment>
<keyword evidence="7" id="KW-0418">Kinase</keyword>
<evidence type="ECO:0000259" key="15">
    <source>
        <dbReference type="Pfam" id="PF00757"/>
    </source>
</evidence>
<dbReference type="SUPFAM" id="SSF52058">
    <property type="entry name" value="L domain-like"/>
    <property type="match status" value="2"/>
</dbReference>
<feature type="domain" description="Furin-like cysteine-rich" evidence="15">
    <location>
        <begin position="161"/>
        <end position="314"/>
    </location>
</feature>
<dbReference type="SUPFAM" id="SSF57184">
    <property type="entry name" value="Growth factor receptor domain"/>
    <property type="match status" value="1"/>
</dbReference>
<keyword evidence="9" id="KW-1133">Transmembrane helix</keyword>
<evidence type="ECO:0000256" key="10">
    <source>
        <dbReference type="ARBA" id="ARBA00023136"/>
    </source>
</evidence>
<dbReference type="Pfam" id="PF01030">
    <property type="entry name" value="Recep_L_domain"/>
    <property type="match status" value="2"/>
</dbReference>
<feature type="domain" description="Receptor L-domain" evidence="16">
    <location>
        <begin position="332"/>
        <end position="401"/>
    </location>
</feature>
<name>A0A8S3Z2J6_9EUPU</name>
<reference evidence="17" key="1">
    <citation type="submission" date="2021-04" db="EMBL/GenBank/DDBJ databases">
        <authorList>
            <consortium name="Molecular Ecology Group"/>
        </authorList>
    </citation>
    <scope>NUCLEOTIDE SEQUENCE</scope>
</reference>
<dbReference type="EC" id="2.7.10.1" evidence="2"/>
<keyword evidence="11" id="KW-0829">Tyrosine-protein kinase</keyword>
<evidence type="ECO:0000256" key="11">
    <source>
        <dbReference type="ARBA" id="ARBA00023137"/>
    </source>
</evidence>
<evidence type="ECO:0000256" key="7">
    <source>
        <dbReference type="ARBA" id="ARBA00022777"/>
    </source>
</evidence>
<feature type="domain" description="Receptor L-domain" evidence="16">
    <location>
        <begin position="27"/>
        <end position="135"/>
    </location>
</feature>
<dbReference type="GO" id="GO:0005524">
    <property type="term" value="F:ATP binding"/>
    <property type="evidence" value="ECO:0007669"/>
    <property type="project" value="UniProtKB-KW"/>
</dbReference>
<dbReference type="OrthoDB" id="6219513at2759"/>
<dbReference type="EMBL" id="CAJHNH020001595">
    <property type="protein sequence ID" value="CAG5123713.1"/>
    <property type="molecule type" value="Genomic_DNA"/>
</dbReference>
<dbReference type="CDD" id="cd00064">
    <property type="entry name" value="FU"/>
    <property type="match status" value="1"/>
</dbReference>
<dbReference type="Pfam" id="PF00757">
    <property type="entry name" value="Furin-like"/>
    <property type="match status" value="1"/>
</dbReference>
<dbReference type="InterPro" id="IPR036941">
    <property type="entry name" value="Rcpt_L-dom_sf"/>
</dbReference>
<keyword evidence="10" id="KW-0472">Membrane</keyword>
<evidence type="ECO:0000256" key="14">
    <source>
        <dbReference type="ARBA" id="ARBA00051243"/>
    </source>
</evidence>
<dbReference type="InterPro" id="IPR000494">
    <property type="entry name" value="Rcpt_L-dom"/>
</dbReference>
<evidence type="ECO:0000256" key="13">
    <source>
        <dbReference type="ARBA" id="ARBA00023180"/>
    </source>
</evidence>
<evidence type="ECO:0000256" key="12">
    <source>
        <dbReference type="ARBA" id="ARBA00023170"/>
    </source>
</evidence>
<feature type="non-terminal residue" evidence="17">
    <location>
        <position position="403"/>
    </location>
</feature>
<dbReference type="AlphaFoldDB" id="A0A8S3Z2J6"/>
<evidence type="ECO:0000256" key="6">
    <source>
        <dbReference type="ARBA" id="ARBA00022741"/>
    </source>
</evidence>
<organism evidence="17 18">
    <name type="scientific">Candidula unifasciata</name>
    <dbReference type="NCBI Taxonomy" id="100452"/>
    <lineage>
        <taxon>Eukaryota</taxon>
        <taxon>Metazoa</taxon>
        <taxon>Spiralia</taxon>
        <taxon>Lophotrochozoa</taxon>
        <taxon>Mollusca</taxon>
        <taxon>Gastropoda</taxon>
        <taxon>Heterobranchia</taxon>
        <taxon>Euthyneura</taxon>
        <taxon>Panpulmonata</taxon>
        <taxon>Eupulmonata</taxon>
        <taxon>Stylommatophora</taxon>
        <taxon>Helicina</taxon>
        <taxon>Helicoidea</taxon>
        <taxon>Geomitridae</taxon>
        <taxon>Candidula</taxon>
    </lineage>
</organism>
<keyword evidence="5" id="KW-0812">Transmembrane</keyword>
<comment type="subcellular location">
    <subcellularLocation>
        <location evidence="1">Membrane</location>
        <topology evidence="1">Single-pass type I membrane protein</topology>
    </subcellularLocation>
</comment>